<dbReference type="Pfam" id="PF00072">
    <property type="entry name" value="Response_reg"/>
    <property type="match status" value="1"/>
</dbReference>
<feature type="domain" description="PAC" evidence="16">
    <location>
        <begin position="205"/>
        <end position="257"/>
    </location>
</feature>
<dbReference type="Proteomes" id="UP000033101">
    <property type="component" value="Chromosome"/>
</dbReference>
<evidence type="ECO:0000256" key="5">
    <source>
        <dbReference type="ARBA" id="ARBA00022553"/>
    </source>
</evidence>
<keyword evidence="6" id="KW-0808">Transferase</keyword>
<evidence type="ECO:0000259" key="14">
    <source>
        <dbReference type="PROSITE" id="PS50110"/>
    </source>
</evidence>
<dbReference type="Gene3D" id="3.40.50.2300">
    <property type="match status" value="1"/>
</dbReference>
<dbReference type="GO" id="GO:0009927">
    <property type="term" value="F:histidine phosphotransfer kinase activity"/>
    <property type="evidence" value="ECO:0007669"/>
    <property type="project" value="TreeGrafter"/>
</dbReference>
<dbReference type="InterPro" id="IPR011006">
    <property type="entry name" value="CheY-like_superfamily"/>
</dbReference>
<dbReference type="OrthoDB" id="141807at2157"/>
<dbReference type="Gene3D" id="1.10.287.130">
    <property type="match status" value="1"/>
</dbReference>
<name>A0A0E3SB92_9EURY</name>
<dbReference type="Pfam" id="PF13426">
    <property type="entry name" value="PAS_9"/>
    <property type="match status" value="1"/>
</dbReference>
<dbReference type="SMART" id="SM00091">
    <property type="entry name" value="PAS"/>
    <property type="match status" value="1"/>
</dbReference>
<dbReference type="SUPFAM" id="SSF52172">
    <property type="entry name" value="CheY-like"/>
    <property type="match status" value="1"/>
</dbReference>
<dbReference type="GO" id="GO:0005886">
    <property type="term" value="C:plasma membrane"/>
    <property type="evidence" value="ECO:0007669"/>
    <property type="project" value="UniProtKB-SubCell"/>
</dbReference>
<sequence>MDEKVEILLFEDNPGDAGLIEEMLEEFASFPYEFKNVETLNEGLSLLKEHPFDVILSDLRLPDSDGIDTFLDIYAVNPRIPIIILTGMNDEKIGIDAVKRGAQDYLVKGQIDGRLLGRSIRYSIERKKTEERIRNLANIVESSNDAIITESFDGVIISWNKGAEQIYGYLAEEVLGKNVSILEPDYLKGEIKQLADKIKQGKRVKHHETLRLKKDGTILNILLTLSPVFDVSGKLVAISNIAGDITEKKISENLLREKQLAEIANRTKSEFLANMSHELRTPLNSIIGFSDMLYEQVYGELNKKQLRAVGNISNSGKHLLNLINGILDLSKIEANKMEFNYREFELATKLDLVRNVLYPIAEKKSIEIEIDMDSKLTKIRADEDKFTRIMYNLVDNAVKFSYENSLVKIGARKKGDMVEIMVKDTGIGIKAEDQHKLFKPFSQVNSLSSKKSQGTGLGLSLVKQIVNLHGGYVWFRSEEGEGSTFAFVIPITAKKCSPAAIKKVIICPM</sequence>
<dbReference type="KEGG" id="mhor:MSHOH_1633"/>
<evidence type="ECO:0000256" key="1">
    <source>
        <dbReference type="ARBA" id="ARBA00000085"/>
    </source>
</evidence>
<dbReference type="SMART" id="SM00387">
    <property type="entry name" value="HATPase_c"/>
    <property type="match status" value="1"/>
</dbReference>
<dbReference type="FunFam" id="1.10.287.130:FF:000132">
    <property type="entry name" value="Sensory transduction histidine kinase"/>
    <property type="match status" value="1"/>
</dbReference>
<evidence type="ECO:0000259" key="13">
    <source>
        <dbReference type="PROSITE" id="PS50109"/>
    </source>
</evidence>
<dbReference type="EMBL" id="CP009516">
    <property type="protein sequence ID" value="AKB78116.1"/>
    <property type="molecule type" value="Genomic_DNA"/>
</dbReference>
<evidence type="ECO:0000256" key="12">
    <source>
        <dbReference type="PROSITE-ProRule" id="PRU00169"/>
    </source>
</evidence>
<dbReference type="CDD" id="cd00082">
    <property type="entry name" value="HisKA"/>
    <property type="match status" value="1"/>
</dbReference>
<dbReference type="InterPro" id="IPR004358">
    <property type="entry name" value="Sig_transdc_His_kin-like_C"/>
</dbReference>
<evidence type="ECO:0000256" key="9">
    <source>
        <dbReference type="ARBA" id="ARBA00022840"/>
    </source>
</evidence>
<dbReference type="PROSITE" id="PS50112">
    <property type="entry name" value="PAS"/>
    <property type="match status" value="1"/>
</dbReference>
<evidence type="ECO:0000256" key="11">
    <source>
        <dbReference type="ARBA" id="ARBA00023136"/>
    </source>
</evidence>
<dbReference type="InterPro" id="IPR000700">
    <property type="entry name" value="PAS-assoc_C"/>
</dbReference>
<dbReference type="SMART" id="SM00388">
    <property type="entry name" value="HisKA"/>
    <property type="match status" value="1"/>
</dbReference>
<dbReference type="InterPro" id="IPR005467">
    <property type="entry name" value="His_kinase_dom"/>
</dbReference>
<evidence type="ECO:0000256" key="10">
    <source>
        <dbReference type="ARBA" id="ARBA00023012"/>
    </source>
</evidence>
<evidence type="ECO:0000256" key="4">
    <source>
        <dbReference type="ARBA" id="ARBA00022475"/>
    </source>
</evidence>
<evidence type="ECO:0000256" key="7">
    <source>
        <dbReference type="ARBA" id="ARBA00022741"/>
    </source>
</evidence>
<dbReference type="InterPro" id="IPR036890">
    <property type="entry name" value="HATPase_C_sf"/>
</dbReference>
<evidence type="ECO:0000259" key="15">
    <source>
        <dbReference type="PROSITE" id="PS50112"/>
    </source>
</evidence>
<evidence type="ECO:0000256" key="2">
    <source>
        <dbReference type="ARBA" id="ARBA00004236"/>
    </source>
</evidence>
<dbReference type="SUPFAM" id="SSF55785">
    <property type="entry name" value="PYP-like sensor domain (PAS domain)"/>
    <property type="match status" value="1"/>
</dbReference>
<dbReference type="CDD" id="cd16922">
    <property type="entry name" value="HATPase_EvgS-ArcB-TorS-like"/>
    <property type="match status" value="1"/>
</dbReference>
<dbReference type="PROSITE" id="PS50109">
    <property type="entry name" value="HIS_KIN"/>
    <property type="match status" value="1"/>
</dbReference>
<dbReference type="InterPro" id="IPR000014">
    <property type="entry name" value="PAS"/>
</dbReference>
<dbReference type="CDD" id="cd00156">
    <property type="entry name" value="REC"/>
    <property type="match status" value="1"/>
</dbReference>
<keyword evidence="7" id="KW-0547">Nucleotide-binding</keyword>
<evidence type="ECO:0000256" key="3">
    <source>
        <dbReference type="ARBA" id="ARBA00012438"/>
    </source>
</evidence>
<protein>
    <recommendedName>
        <fullName evidence="3">histidine kinase</fullName>
        <ecNumber evidence="3">2.7.13.3</ecNumber>
    </recommendedName>
</protein>
<dbReference type="RefSeq" id="WP_082089285.1">
    <property type="nucleotide sequence ID" value="NZ_CP009516.1"/>
</dbReference>
<dbReference type="Pfam" id="PF02518">
    <property type="entry name" value="HATPase_c"/>
    <property type="match status" value="1"/>
</dbReference>
<dbReference type="Gene3D" id="3.30.565.10">
    <property type="entry name" value="Histidine kinase-like ATPase, C-terminal domain"/>
    <property type="match status" value="1"/>
</dbReference>
<dbReference type="GO" id="GO:0000155">
    <property type="term" value="F:phosphorelay sensor kinase activity"/>
    <property type="evidence" value="ECO:0007669"/>
    <property type="project" value="InterPro"/>
</dbReference>
<dbReference type="InterPro" id="IPR001789">
    <property type="entry name" value="Sig_transdc_resp-reg_receiver"/>
</dbReference>
<dbReference type="PANTHER" id="PTHR43047">
    <property type="entry name" value="TWO-COMPONENT HISTIDINE PROTEIN KINASE"/>
    <property type="match status" value="1"/>
</dbReference>
<evidence type="ECO:0000259" key="16">
    <source>
        <dbReference type="PROSITE" id="PS50113"/>
    </source>
</evidence>
<keyword evidence="9" id="KW-0067">ATP-binding</keyword>
<dbReference type="STRING" id="1434110.MSHOH_1633"/>
<dbReference type="SUPFAM" id="SSF47384">
    <property type="entry name" value="Homodimeric domain of signal transducing histidine kinase"/>
    <property type="match status" value="1"/>
</dbReference>
<keyword evidence="4" id="KW-1003">Cell membrane</keyword>
<evidence type="ECO:0000313" key="17">
    <source>
        <dbReference type="EMBL" id="AKB78116.1"/>
    </source>
</evidence>
<feature type="domain" description="Histidine kinase" evidence="13">
    <location>
        <begin position="274"/>
        <end position="493"/>
    </location>
</feature>
<reference evidence="17 18" key="1">
    <citation type="submission" date="2014-07" db="EMBL/GenBank/DDBJ databases">
        <title>Methanogenic archaea and the global carbon cycle.</title>
        <authorList>
            <person name="Henriksen J.R."/>
            <person name="Luke J."/>
            <person name="Reinhart S."/>
            <person name="Benedict M.N."/>
            <person name="Youngblut N.D."/>
            <person name="Metcalf M.E."/>
            <person name="Whitaker R.J."/>
            <person name="Metcalf W.W."/>
        </authorList>
    </citation>
    <scope>NUCLEOTIDE SEQUENCE [LARGE SCALE GENOMIC DNA]</scope>
    <source>
        <strain evidence="17 18">HB-1</strain>
    </source>
</reference>
<dbReference type="GO" id="GO:0005524">
    <property type="term" value="F:ATP binding"/>
    <property type="evidence" value="ECO:0007669"/>
    <property type="project" value="UniProtKB-KW"/>
</dbReference>
<evidence type="ECO:0000256" key="8">
    <source>
        <dbReference type="ARBA" id="ARBA00022777"/>
    </source>
</evidence>
<dbReference type="PROSITE" id="PS50113">
    <property type="entry name" value="PAC"/>
    <property type="match status" value="1"/>
</dbReference>
<evidence type="ECO:0000256" key="6">
    <source>
        <dbReference type="ARBA" id="ARBA00022679"/>
    </source>
</evidence>
<comment type="catalytic activity">
    <reaction evidence="1">
        <text>ATP + protein L-histidine = ADP + protein N-phospho-L-histidine.</text>
        <dbReference type="EC" id="2.7.13.3"/>
    </reaction>
</comment>
<dbReference type="InterPro" id="IPR003661">
    <property type="entry name" value="HisK_dim/P_dom"/>
</dbReference>
<proteinExistence type="predicted"/>
<keyword evidence="8 17" id="KW-0418">Kinase</keyword>
<dbReference type="InterPro" id="IPR036097">
    <property type="entry name" value="HisK_dim/P_sf"/>
</dbReference>
<dbReference type="InterPro" id="IPR035965">
    <property type="entry name" value="PAS-like_dom_sf"/>
</dbReference>
<dbReference type="CDD" id="cd00130">
    <property type="entry name" value="PAS"/>
    <property type="match status" value="1"/>
</dbReference>
<feature type="modified residue" description="4-aspartylphosphate" evidence="12">
    <location>
        <position position="58"/>
    </location>
</feature>
<dbReference type="Gene3D" id="3.30.450.20">
    <property type="entry name" value="PAS domain"/>
    <property type="match status" value="1"/>
</dbReference>
<dbReference type="Pfam" id="PF00512">
    <property type="entry name" value="HisKA"/>
    <property type="match status" value="1"/>
</dbReference>
<keyword evidence="10" id="KW-0902">Two-component regulatory system</keyword>
<gene>
    <name evidence="17" type="ORF">MSHOH_1633</name>
</gene>
<evidence type="ECO:0000313" key="18">
    <source>
        <dbReference type="Proteomes" id="UP000033101"/>
    </source>
</evidence>
<dbReference type="PANTHER" id="PTHR43047:SF72">
    <property type="entry name" value="OSMOSENSING HISTIDINE PROTEIN KINASE SLN1"/>
    <property type="match status" value="1"/>
</dbReference>
<dbReference type="HOGENOM" id="CLU_000445_114_72_2"/>
<feature type="domain" description="PAS" evidence="15">
    <location>
        <begin position="132"/>
        <end position="201"/>
    </location>
</feature>
<dbReference type="PROSITE" id="PS50110">
    <property type="entry name" value="RESPONSE_REGULATORY"/>
    <property type="match status" value="1"/>
</dbReference>
<dbReference type="SUPFAM" id="SSF55874">
    <property type="entry name" value="ATPase domain of HSP90 chaperone/DNA topoisomerase II/histidine kinase"/>
    <property type="match status" value="1"/>
</dbReference>
<dbReference type="SMART" id="SM00448">
    <property type="entry name" value="REC"/>
    <property type="match status" value="1"/>
</dbReference>
<dbReference type="NCBIfam" id="TIGR00229">
    <property type="entry name" value="sensory_box"/>
    <property type="match status" value="1"/>
</dbReference>
<organism evidence="17 18">
    <name type="scientific">Methanosarcina horonobensis HB-1 = JCM 15518</name>
    <dbReference type="NCBI Taxonomy" id="1434110"/>
    <lineage>
        <taxon>Archaea</taxon>
        <taxon>Methanobacteriati</taxon>
        <taxon>Methanobacteriota</taxon>
        <taxon>Stenosarchaea group</taxon>
        <taxon>Methanomicrobia</taxon>
        <taxon>Methanosarcinales</taxon>
        <taxon>Methanosarcinaceae</taxon>
        <taxon>Methanosarcina</taxon>
    </lineage>
</organism>
<dbReference type="PATRIC" id="fig|1434110.4.peg.2061"/>
<keyword evidence="18" id="KW-1185">Reference proteome</keyword>
<keyword evidence="5 12" id="KW-0597">Phosphoprotein</keyword>
<comment type="subcellular location">
    <subcellularLocation>
        <location evidence="2">Cell membrane</location>
    </subcellularLocation>
</comment>
<accession>A0A0E3SB92</accession>
<dbReference type="EC" id="2.7.13.3" evidence="3"/>
<dbReference type="FunFam" id="3.30.565.10:FF:000023">
    <property type="entry name" value="PAS domain-containing sensor histidine kinase"/>
    <property type="match status" value="1"/>
</dbReference>
<dbReference type="PRINTS" id="PR00344">
    <property type="entry name" value="BCTRLSENSOR"/>
</dbReference>
<feature type="domain" description="Response regulatory" evidence="14">
    <location>
        <begin position="6"/>
        <end position="123"/>
    </location>
</feature>
<dbReference type="InterPro" id="IPR003594">
    <property type="entry name" value="HATPase_dom"/>
</dbReference>
<dbReference type="GeneID" id="31904742"/>
<keyword evidence="11" id="KW-0472">Membrane</keyword>
<dbReference type="AlphaFoldDB" id="A0A0E3SB92"/>